<dbReference type="SUPFAM" id="SSF47413">
    <property type="entry name" value="lambda repressor-like DNA-binding domains"/>
    <property type="match status" value="1"/>
</dbReference>
<dbReference type="Pfam" id="PF07883">
    <property type="entry name" value="Cupin_2"/>
    <property type="match status" value="1"/>
</dbReference>
<dbReference type="Pfam" id="PF01381">
    <property type="entry name" value="HTH_3"/>
    <property type="match status" value="1"/>
</dbReference>
<dbReference type="Gene3D" id="1.10.260.40">
    <property type="entry name" value="lambda repressor-like DNA-binding domains"/>
    <property type="match status" value="1"/>
</dbReference>
<dbReference type="eggNOG" id="COG1396">
    <property type="taxonomic scope" value="Bacteria"/>
</dbReference>
<dbReference type="PROSITE" id="PS50943">
    <property type="entry name" value="HTH_CROC1"/>
    <property type="match status" value="1"/>
</dbReference>
<dbReference type="InterPro" id="IPR050807">
    <property type="entry name" value="TransReg_Diox_bact_type"/>
</dbReference>
<evidence type="ECO:0000259" key="3">
    <source>
        <dbReference type="PROSITE" id="PS50943"/>
    </source>
</evidence>
<dbReference type="Gene3D" id="2.60.120.10">
    <property type="entry name" value="Jelly Rolls"/>
    <property type="match status" value="1"/>
</dbReference>
<dbReference type="GO" id="GO:0003700">
    <property type="term" value="F:DNA-binding transcription factor activity"/>
    <property type="evidence" value="ECO:0007669"/>
    <property type="project" value="TreeGrafter"/>
</dbReference>
<dbReference type="CDD" id="cd00093">
    <property type="entry name" value="HTH_XRE"/>
    <property type="match status" value="1"/>
</dbReference>
<feature type="transmembrane region" description="Helical" evidence="2">
    <location>
        <begin position="15"/>
        <end position="35"/>
    </location>
</feature>
<dbReference type="InterPro" id="IPR010982">
    <property type="entry name" value="Lambda_DNA-bd_dom_sf"/>
</dbReference>
<proteinExistence type="predicted"/>
<reference evidence="4 5" key="1">
    <citation type="submission" date="2010-01" db="EMBL/GenBank/DDBJ databases">
        <authorList>
            <person name="Dodson R."/>
            <person name="Madupu R."/>
            <person name="Durkin A.S."/>
            <person name="Torralba M."/>
            <person name="Methe B."/>
            <person name="Sutton G.G."/>
            <person name="Strausberg R.L."/>
            <person name="Nelson K.E."/>
        </authorList>
    </citation>
    <scope>NUCLEOTIDE SEQUENCE [LARGE SCALE GENOMIC DNA]</scope>
    <source>
        <strain evidence="4 5">653-L</strain>
    </source>
</reference>
<keyword evidence="2" id="KW-1133">Transmembrane helix</keyword>
<evidence type="ECO:0000313" key="4">
    <source>
        <dbReference type="EMBL" id="EFD05352.1"/>
    </source>
</evidence>
<dbReference type="AlphaFoldDB" id="D3MR83"/>
<comment type="caution">
    <text evidence="4">The sequence shown here is derived from an EMBL/GenBank/DDBJ whole genome shotgun (WGS) entry which is preliminary data.</text>
</comment>
<dbReference type="InterPro" id="IPR014710">
    <property type="entry name" value="RmlC-like_jellyroll"/>
</dbReference>
<dbReference type="PANTHER" id="PTHR46797:SF2">
    <property type="entry name" value="TRANSCRIPTIONAL REGULATOR"/>
    <property type="match status" value="1"/>
</dbReference>
<dbReference type="GO" id="GO:0003677">
    <property type="term" value="F:DNA binding"/>
    <property type="evidence" value="ECO:0007669"/>
    <property type="project" value="UniProtKB-KW"/>
</dbReference>
<name>D3MR83_9FIRM</name>
<keyword evidence="5" id="KW-1185">Reference proteome</keyword>
<keyword evidence="1" id="KW-0238">DNA-binding</keyword>
<organism evidence="4 5">
    <name type="scientific">Peptostreptococcus anaerobius 653-L</name>
    <dbReference type="NCBI Taxonomy" id="596329"/>
    <lineage>
        <taxon>Bacteria</taxon>
        <taxon>Bacillati</taxon>
        <taxon>Bacillota</taxon>
        <taxon>Clostridia</taxon>
        <taxon>Peptostreptococcales</taxon>
        <taxon>Peptostreptococcaceae</taxon>
        <taxon>Peptostreptococcus</taxon>
    </lineage>
</organism>
<dbReference type="InterPro" id="IPR001387">
    <property type="entry name" value="Cro/C1-type_HTH"/>
</dbReference>
<dbReference type="SMART" id="SM00530">
    <property type="entry name" value="HTH_XRE"/>
    <property type="match status" value="1"/>
</dbReference>
<dbReference type="EMBL" id="ADJN01000026">
    <property type="protein sequence ID" value="EFD05352.1"/>
    <property type="molecule type" value="Genomic_DNA"/>
</dbReference>
<accession>D3MR83</accession>
<feature type="domain" description="HTH cro/C1-type" evidence="3">
    <location>
        <begin position="43"/>
        <end position="97"/>
    </location>
</feature>
<keyword evidence="2" id="KW-0472">Membrane</keyword>
<evidence type="ECO:0000313" key="5">
    <source>
        <dbReference type="Proteomes" id="UP000004206"/>
    </source>
</evidence>
<sequence>MKNRYKVLSNKDDMTWLMIGINLYYARIGGALRAINMDIGEKIKRLRTGKQLTQEELANRCELSKGFISQVENNLTSPSIATLIDILDILGTNLKEFFSEDLNEKITFKQDDMFEVEDEDLGYTFRWLVPNSQKNDMEPVMVEIMPGGRYKEEKPHEGEEFGYVIKGTLTLYMGDKKYKVKKGESFYYKARANHYITNEGKTPVAMVWVSSPPSF</sequence>
<protein>
    <submittedName>
        <fullName evidence="4">Cupin domain protein</fullName>
    </submittedName>
</protein>
<evidence type="ECO:0000256" key="1">
    <source>
        <dbReference type="ARBA" id="ARBA00023125"/>
    </source>
</evidence>
<keyword evidence="2" id="KW-0812">Transmembrane</keyword>
<dbReference type="Proteomes" id="UP000004206">
    <property type="component" value="Unassembled WGS sequence"/>
</dbReference>
<gene>
    <name evidence="4" type="ORF">HMPREF0631_0991</name>
</gene>
<dbReference type="PANTHER" id="PTHR46797">
    <property type="entry name" value="HTH-TYPE TRANSCRIPTIONAL REGULATOR"/>
    <property type="match status" value="1"/>
</dbReference>
<dbReference type="InterPro" id="IPR013096">
    <property type="entry name" value="Cupin_2"/>
</dbReference>
<dbReference type="CDD" id="cd02209">
    <property type="entry name" value="cupin_XRE_C"/>
    <property type="match status" value="1"/>
</dbReference>
<dbReference type="GO" id="GO:0005829">
    <property type="term" value="C:cytosol"/>
    <property type="evidence" value="ECO:0007669"/>
    <property type="project" value="TreeGrafter"/>
</dbReference>
<dbReference type="InterPro" id="IPR011051">
    <property type="entry name" value="RmlC_Cupin_sf"/>
</dbReference>
<evidence type="ECO:0000256" key="2">
    <source>
        <dbReference type="SAM" id="Phobius"/>
    </source>
</evidence>
<dbReference type="SUPFAM" id="SSF51182">
    <property type="entry name" value="RmlC-like cupins"/>
    <property type="match status" value="1"/>
</dbReference>